<dbReference type="STRING" id="34508.A0A4U5LVW1"/>
<accession>A0A4U5LVW1</accession>
<protein>
    <submittedName>
        <fullName evidence="1">Uncharacterized protein</fullName>
    </submittedName>
</protein>
<sequence>MHHSIATGRREGRVVPIRARSRFGERSCLVVVPTMVLSKSRVLFLLNTYYAVETKEIGETQGFRSDEVEATQKIVEYVEKISRETEEDGEALDLQEDDDLISQRTRLSSLQLTYTERPVASLHTFASSAGHLHLKHPTFPPVEFKEMLTLLLCVEDVEKKALDMLPKAARDYYRSGADDEMTLKRNRNSISGS</sequence>
<dbReference type="Proteomes" id="UP000298663">
    <property type="component" value="Unassembled WGS sequence"/>
</dbReference>
<dbReference type="OrthoDB" id="25826at2759"/>
<evidence type="ECO:0000313" key="2">
    <source>
        <dbReference type="Proteomes" id="UP000298663"/>
    </source>
</evidence>
<comment type="caution">
    <text evidence="1">The sequence shown here is derived from an EMBL/GenBank/DDBJ whole genome shotgun (WGS) entry which is preliminary data.</text>
</comment>
<reference evidence="1 2" key="2">
    <citation type="journal article" date="2019" name="G3 (Bethesda)">
        <title>Hybrid Assembly of the Genome of the Entomopathogenic Nematode Steinernema carpocapsae Identifies the X-Chromosome.</title>
        <authorList>
            <person name="Serra L."/>
            <person name="Macchietto M."/>
            <person name="Macias-Munoz A."/>
            <person name="McGill C.J."/>
            <person name="Rodriguez I.M."/>
            <person name="Rodriguez B."/>
            <person name="Murad R."/>
            <person name="Mortazavi A."/>
        </authorList>
    </citation>
    <scope>NUCLEOTIDE SEQUENCE [LARGE SCALE GENOMIC DNA]</scope>
    <source>
        <strain evidence="1 2">ALL</strain>
    </source>
</reference>
<proteinExistence type="predicted"/>
<name>A0A4U5LVW1_STECR</name>
<gene>
    <name evidence="1" type="ORF">L596_027565</name>
</gene>
<dbReference type="InterPro" id="IPR013785">
    <property type="entry name" value="Aldolase_TIM"/>
</dbReference>
<organism evidence="1 2">
    <name type="scientific">Steinernema carpocapsae</name>
    <name type="common">Entomopathogenic nematode</name>
    <dbReference type="NCBI Taxonomy" id="34508"/>
    <lineage>
        <taxon>Eukaryota</taxon>
        <taxon>Metazoa</taxon>
        <taxon>Ecdysozoa</taxon>
        <taxon>Nematoda</taxon>
        <taxon>Chromadorea</taxon>
        <taxon>Rhabditida</taxon>
        <taxon>Tylenchina</taxon>
        <taxon>Panagrolaimomorpha</taxon>
        <taxon>Strongyloidoidea</taxon>
        <taxon>Steinernematidae</taxon>
        <taxon>Steinernema</taxon>
    </lineage>
</organism>
<evidence type="ECO:0000313" key="1">
    <source>
        <dbReference type="EMBL" id="TKR60300.1"/>
    </source>
</evidence>
<dbReference type="Gene3D" id="3.20.20.70">
    <property type="entry name" value="Aldolase class I"/>
    <property type="match status" value="1"/>
</dbReference>
<dbReference type="AlphaFoldDB" id="A0A4U5LVW1"/>
<dbReference type="EMBL" id="AZBU02000011">
    <property type="protein sequence ID" value="TKR60300.1"/>
    <property type="molecule type" value="Genomic_DNA"/>
</dbReference>
<reference evidence="1 2" key="1">
    <citation type="journal article" date="2015" name="Genome Biol.">
        <title>Comparative genomics of Steinernema reveals deeply conserved gene regulatory networks.</title>
        <authorList>
            <person name="Dillman A.R."/>
            <person name="Macchietto M."/>
            <person name="Porter C.F."/>
            <person name="Rogers A."/>
            <person name="Williams B."/>
            <person name="Antoshechkin I."/>
            <person name="Lee M.M."/>
            <person name="Goodwin Z."/>
            <person name="Lu X."/>
            <person name="Lewis E.E."/>
            <person name="Goodrich-Blair H."/>
            <person name="Stock S.P."/>
            <person name="Adams B.J."/>
            <person name="Sternberg P.W."/>
            <person name="Mortazavi A."/>
        </authorList>
    </citation>
    <scope>NUCLEOTIDE SEQUENCE [LARGE SCALE GENOMIC DNA]</scope>
    <source>
        <strain evidence="1 2">ALL</strain>
    </source>
</reference>
<keyword evidence="2" id="KW-1185">Reference proteome</keyword>